<feature type="non-terminal residue" evidence="1">
    <location>
        <position position="111"/>
    </location>
</feature>
<comment type="caution">
    <text evidence="1">The sequence shown here is derived from an EMBL/GenBank/DDBJ whole genome shotgun (WGS) entry which is preliminary data.</text>
</comment>
<name>A0ABQ9HBY3_9NEOP</name>
<protein>
    <submittedName>
        <fullName evidence="1">Uncharacterized protein</fullName>
    </submittedName>
</protein>
<evidence type="ECO:0000313" key="2">
    <source>
        <dbReference type="Proteomes" id="UP001159363"/>
    </source>
</evidence>
<proteinExistence type="predicted"/>
<evidence type="ECO:0000313" key="1">
    <source>
        <dbReference type="EMBL" id="KAJ8881779.1"/>
    </source>
</evidence>
<keyword evidence="2" id="KW-1185">Reference proteome</keyword>
<dbReference type="Proteomes" id="UP001159363">
    <property type="component" value="Chromosome 5"/>
</dbReference>
<organism evidence="1 2">
    <name type="scientific">Dryococelus australis</name>
    <dbReference type="NCBI Taxonomy" id="614101"/>
    <lineage>
        <taxon>Eukaryota</taxon>
        <taxon>Metazoa</taxon>
        <taxon>Ecdysozoa</taxon>
        <taxon>Arthropoda</taxon>
        <taxon>Hexapoda</taxon>
        <taxon>Insecta</taxon>
        <taxon>Pterygota</taxon>
        <taxon>Neoptera</taxon>
        <taxon>Polyneoptera</taxon>
        <taxon>Phasmatodea</taxon>
        <taxon>Verophasmatodea</taxon>
        <taxon>Anareolatae</taxon>
        <taxon>Phasmatidae</taxon>
        <taxon>Eurycanthinae</taxon>
        <taxon>Dryococelus</taxon>
    </lineage>
</organism>
<reference evidence="1 2" key="1">
    <citation type="submission" date="2023-02" db="EMBL/GenBank/DDBJ databases">
        <title>LHISI_Scaffold_Assembly.</title>
        <authorList>
            <person name="Stuart O.P."/>
            <person name="Cleave R."/>
            <person name="Magrath M.J.L."/>
            <person name="Mikheyev A.S."/>
        </authorList>
    </citation>
    <scope>NUCLEOTIDE SEQUENCE [LARGE SCALE GENOMIC DNA]</scope>
    <source>
        <strain evidence="1">Daus_M_001</strain>
        <tissue evidence="1">Leg muscle</tissue>
    </source>
</reference>
<dbReference type="EMBL" id="JARBHB010000006">
    <property type="protein sequence ID" value="KAJ8881779.1"/>
    <property type="molecule type" value="Genomic_DNA"/>
</dbReference>
<accession>A0ABQ9HBY3</accession>
<sequence length="111" mass="13287">MKNRNKYEHVRTVSWLQIRCLQFEKQRPGIIMYRYDHTSPYINIFLLSLNVYTSACCLCQKRKKICCDFAAQVSFLLNYTLDTRACRLVLQQEPELQSLPMMRKEKMKKGK</sequence>
<gene>
    <name evidence="1" type="ORF">PR048_018265</name>
</gene>